<dbReference type="Proteomes" id="UP000188729">
    <property type="component" value="Unassembled WGS sequence"/>
</dbReference>
<evidence type="ECO:0000256" key="1">
    <source>
        <dbReference type="SAM" id="Phobius"/>
    </source>
</evidence>
<evidence type="ECO:0000313" key="2">
    <source>
        <dbReference type="EMBL" id="ONF96561.1"/>
    </source>
</evidence>
<organism evidence="2 3">
    <name type="scientific">Sphingomonas jeddahensis</name>
    <dbReference type="NCBI Taxonomy" id="1915074"/>
    <lineage>
        <taxon>Bacteria</taxon>
        <taxon>Pseudomonadati</taxon>
        <taxon>Pseudomonadota</taxon>
        <taxon>Alphaproteobacteria</taxon>
        <taxon>Sphingomonadales</taxon>
        <taxon>Sphingomonadaceae</taxon>
        <taxon>Sphingomonas</taxon>
    </lineage>
</organism>
<proteinExistence type="predicted"/>
<dbReference type="AlphaFoldDB" id="A0A1V2EV62"/>
<feature type="transmembrane region" description="Helical" evidence="1">
    <location>
        <begin position="12"/>
        <end position="33"/>
    </location>
</feature>
<comment type="caution">
    <text evidence="2">The sequence shown here is derived from an EMBL/GenBank/DDBJ whole genome shotgun (WGS) entry which is preliminary data.</text>
</comment>
<keyword evidence="1" id="KW-0472">Membrane</keyword>
<dbReference type="STRING" id="1915074.SPHI_13470"/>
<keyword evidence="3" id="KW-1185">Reference proteome</keyword>
<protein>
    <submittedName>
        <fullName evidence="2">Uncharacterized protein</fullName>
    </submittedName>
</protein>
<name>A0A1V2EV62_9SPHN</name>
<gene>
    <name evidence="2" type="ORF">SPHI_13470</name>
</gene>
<accession>A0A1V2EV62</accession>
<evidence type="ECO:0000313" key="3">
    <source>
        <dbReference type="Proteomes" id="UP000188729"/>
    </source>
</evidence>
<keyword evidence="1" id="KW-0812">Transmembrane</keyword>
<keyword evidence="1" id="KW-1133">Transmembrane helix</keyword>
<sequence>MTNRFAQLQLQAASLAGAFVFAALMIGAAVPVVPVA</sequence>
<dbReference type="EMBL" id="MPSB01000004">
    <property type="protein sequence ID" value="ONF96561.1"/>
    <property type="molecule type" value="Genomic_DNA"/>
</dbReference>
<reference evidence="2 3" key="1">
    <citation type="submission" date="2016-11" db="EMBL/GenBank/DDBJ databases">
        <title>Genome sequence of Sphingomonas jeddahensis G39.</title>
        <authorList>
            <person name="Poehlein A."/>
            <person name="Wuebbeler J.H."/>
            <person name="Steinbuechel A."/>
            <person name="Daniel R."/>
        </authorList>
    </citation>
    <scope>NUCLEOTIDE SEQUENCE [LARGE SCALE GENOMIC DNA]</scope>
    <source>
        <strain evidence="2 3">G39</strain>
    </source>
</reference>